<evidence type="ECO:0000313" key="11">
    <source>
        <dbReference type="Proteomes" id="UP000018050"/>
    </source>
</evidence>
<dbReference type="Proteomes" id="UP000018050">
    <property type="component" value="Unassembled WGS sequence"/>
</dbReference>
<name>U6H165_EIMAC</name>
<dbReference type="PROSITE" id="PS01054">
    <property type="entry name" value="TRANSALDOLASE_1"/>
    <property type="match status" value="1"/>
</dbReference>
<keyword evidence="7" id="KW-0704">Schiff base</keyword>
<dbReference type="OrthoDB" id="2015515at2759"/>
<dbReference type="InterPro" id="IPR001585">
    <property type="entry name" value="TAL/FSA"/>
</dbReference>
<gene>
    <name evidence="10" type="ORF">EAH_00053050</name>
</gene>
<dbReference type="GeneID" id="25273375"/>
<dbReference type="InterPro" id="IPR004730">
    <property type="entry name" value="Transaldolase_1"/>
</dbReference>
<dbReference type="GO" id="GO:0009052">
    <property type="term" value="P:pentose-phosphate shunt, non-oxidative branch"/>
    <property type="evidence" value="ECO:0007669"/>
    <property type="project" value="TreeGrafter"/>
</dbReference>
<dbReference type="Pfam" id="PF00923">
    <property type="entry name" value="TAL_FSA"/>
    <property type="match status" value="1"/>
</dbReference>
<evidence type="ECO:0000256" key="6">
    <source>
        <dbReference type="ARBA" id="ARBA00023126"/>
    </source>
</evidence>
<protein>
    <recommendedName>
        <fullName evidence="4 8">Transaldolase</fullName>
        <ecNumber evidence="4 8">2.2.1.2</ecNumber>
    </recommendedName>
</protein>
<reference evidence="10" key="2">
    <citation type="submission" date="2013-10" db="EMBL/GenBank/DDBJ databases">
        <authorList>
            <person name="Aslett M."/>
        </authorList>
    </citation>
    <scope>NUCLEOTIDE SEQUENCE [LARGE SCALE GENOMIC DNA]</scope>
    <source>
        <strain evidence="10">Houghton</strain>
    </source>
</reference>
<dbReference type="UniPathway" id="UPA00115">
    <property type="reaction ID" value="UER00414"/>
</dbReference>
<dbReference type="GO" id="GO:0004801">
    <property type="term" value="F:transaldolase activity"/>
    <property type="evidence" value="ECO:0007669"/>
    <property type="project" value="UniProtKB-EC"/>
</dbReference>
<dbReference type="InterPro" id="IPR013785">
    <property type="entry name" value="Aldolase_TIM"/>
</dbReference>
<dbReference type="OMA" id="THAEFLW"/>
<comment type="function">
    <text evidence="8">Catalyzes the rate-limiting step of the non-oxidative phase in the pentose phosphate pathway. Catalyzes the reversible conversion of sedheptulose-7-phosphate and D-glyceraldehyde 3-phosphate into erythrose-4-phosphate and beta-D-fructose 6-phosphate.</text>
</comment>
<keyword evidence="5 8" id="KW-0808">Transferase</keyword>
<dbReference type="EMBL" id="HG673699">
    <property type="protein sequence ID" value="CDI84494.1"/>
    <property type="molecule type" value="Genomic_DNA"/>
</dbReference>
<dbReference type="NCBIfam" id="TIGR00874">
    <property type="entry name" value="talAB"/>
    <property type="match status" value="1"/>
</dbReference>
<comment type="similarity">
    <text evidence="3">Belongs to the transaldolase family. Type 1 subfamily.</text>
</comment>
<accession>U6H165</accession>
<proteinExistence type="inferred from homology"/>
<reference evidence="10" key="1">
    <citation type="submission" date="2013-10" db="EMBL/GenBank/DDBJ databases">
        <title>Genomic analysis of the causative agents of coccidiosis in chickens.</title>
        <authorList>
            <person name="Reid A.J."/>
            <person name="Blake D."/>
            <person name="Billington K."/>
            <person name="Browne H."/>
            <person name="Dunn M."/>
            <person name="Hung S."/>
            <person name="Kawahara F."/>
            <person name="Miranda-Saavedra D."/>
            <person name="Mourier T."/>
            <person name="Nagra H."/>
            <person name="Otto T.D."/>
            <person name="Rawlings N."/>
            <person name="Sanchez A."/>
            <person name="Sanders M."/>
            <person name="Subramaniam C."/>
            <person name="Tay Y."/>
            <person name="Dear P."/>
            <person name="Doerig C."/>
            <person name="Gruber A."/>
            <person name="Parkinson J."/>
            <person name="Shirley M."/>
            <person name="Wan K.L."/>
            <person name="Berriman M."/>
            <person name="Tomley F."/>
            <person name="Pain A."/>
        </authorList>
    </citation>
    <scope>NUCLEOTIDE SEQUENCE [LARGE SCALE GENOMIC DNA]</scope>
    <source>
        <strain evidence="10">Houghton</strain>
    </source>
</reference>
<dbReference type="VEuPathDB" id="ToxoDB:EAH_00053050"/>
<dbReference type="PROSITE" id="PS00958">
    <property type="entry name" value="TRANSALDOLASE_2"/>
    <property type="match status" value="1"/>
</dbReference>
<evidence type="ECO:0000256" key="4">
    <source>
        <dbReference type="ARBA" id="ARBA00013151"/>
    </source>
</evidence>
<dbReference type="InterPro" id="IPR018225">
    <property type="entry name" value="Transaldolase_AS"/>
</dbReference>
<comment type="catalytic activity">
    <reaction evidence="8">
        <text>D-sedoheptulose 7-phosphate + D-glyceraldehyde 3-phosphate = D-erythrose 4-phosphate + beta-D-fructose 6-phosphate</text>
        <dbReference type="Rhea" id="RHEA:17053"/>
        <dbReference type="ChEBI" id="CHEBI:16897"/>
        <dbReference type="ChEBI" id="CHEBI:57483"/>
        <dbReference type="ChEBI" id="CHEBI:57634"/>
        <dbReference type="ChEBI" id="CHEBI:59776"/>
        <dbReference type="EC" id="2.2.1.2"/>
    </reaction>
</comment>
<feature type="compositionally biased region" description="Low complexity" evidence="9">
    <location>
        <begin position="31"/>
        <end position="45"/>
    </location>
</feature>
<dbReference type="Gene3D" id="3.20.20.70">
    <property type="entry name" value="Aldolase class I"/>
    <property type="match status" value="1"/>
</dbReference>
<dbReference type="FunFam" id="3.20.20.70:FF:000131">
    <property type="entry name" value="Transaldolase"/>
    <property type="match status" value="1"/>
</dbReference>
<dbReference type="GO" id="GO:0005975">
    <property type="term" value="P:carbohydrate metabolic process"/>
    <property type="evidence" value="ECO:0007669"/>
    <property type="project" value="InterPro"/>
</dbReference>
<evidence type="ECO:0000256" key="8">
    <source>
        <dbReference type="RuleBase" id="RU000501"/>
    </source>
</evidence>
<keyword evidence="6 8" id="KW-0570">Pentose shunt</keyword>
<dbReference type="PANTHER" id="PTHR10683">
    <property type="entry name" value="TRANSALDOLASE"/>
    <property type="match status" value="1"/>
</dbReference>
<evidence type="ECO:0000256" key="9">
    <source>
        <dbReference type="SAM" id="MobiDB-lite"/>
    </source>
</evidence>
<dbReference type="SUPFAM" id="SSF51569">
    <property type="entry name" value="Aldolase"/>
    <property type="match status" value="1"/>
</dbReference>
<dbReference type="PANTHER" id="PTHR10683:SF18">
    <property type="entry name" value="TRANSALDOLASE"/>
    <property type="match status" value="1"/>
</dbReference>
<dbReference type="EC" id="2.2.1.2" evidence="4 8"/>
<dbReference type="RefSeq" id="XP_013246547.1">
    <property type="nucleotide sequence ID" value="XM_013391093.1"/>
</dbReference>
<organism evidence="10 11">
    <name type="scientific">Eimeria acervulina</name>
    <name type="common">Coccidian parasite</name>
    <dbReference type="NCBI Taxonomy" id="5801"/>
    <lineage>
        <taxon>Eukaryota</taxon>
        <taxon>Sar</taxon>
        <taxon>Alveolata</taxon>
        <taxon>Apicomplexa</taxon>
        <taxon>Conoidasida</taxon>
        <taxon>Coccidia</taxon>
        <taxon>Eucoccidiorida</taxon>
        <taxon>Eimeriorina</taxon>
        <taxon>Eimeriidae</taxon>
        <taxon>Eimeria</taxon>
    </lineage>
</organism>
<evidence type="ECO:0000256" key="1">
    <source>
        <dbReference type="ARBA" id="ARBA00003518"/>
    </source>
</evidence>
<evidence type="ECO:0000256" key="2">
    <source>
        <dbReference type="ARBA" id="ARBA00004857"/>
    </source>
</evidence>
<comment type="pathway">
    <text evidence="2 8">Carbohydrate degradation; pentose phosphate pathway; D-glyceraldehyde 3-phosphate and beta-D-fructose 6-phosphate from D-ribose 5-phosphate and D-xylulose 5-phosphate (non-oxidative stage): step 2/3.</text>
</comment>
<evidence type="ECO:0000313" key="10">
    <source>
        <dbReference type="EMBL" id="CDI84494.1"/>
    </source>
</evidence>
<dbReference type="AlphaFoldDB" id="U6H165"/>
<evidence type="ECO:0000256" key="3">
    <source>
        <dbReference type="ARBA" id="ARBA00008012"/>
    </source>
</evidence>
<comment type="function">
    <text evidence="1">Transaldolase is important for the balance of metabolites in the pentose-phosphate pathway.</text>
</comment>
<dbReference type="GO" id="GO:0005737">
    <property type="term" value="C:cytoplasm"/>
    <property type="evidence" value="ECO:0007669"/>
    <property type="project" value="InterPro"/>
</dbReference>
<keyword evidence="11" id="KW-1185">Reference proteome</keyword>
<sequence length="368" mass="40258">MPSTKAGQKRRGSTDSPGLGPSQKVSRTSEKANAASAAAAANSNAGGSSALAQLAKLSTIVADSADFEAIKEFSPTDATTNPTLVLQAVHNPKYKHVLEKAVKEAKEATKGKPADVTVEDAVDRVLVFFGMELLEIIPGLVSTEIPADLSFDQEGSVERARRIISLYEEKGISRERILIKIAATWEGIQAAKQLKEENINCNITLLFSLCQAIAASDAGAYLVSPFVGRILDWYKLKDPKASFSGADDPGVKSVRQIYNYFKHFGSKTTVMAASFRNTDEILHLAGCDKLTISPKLLEELNKLKDKEVSTRLSVQLAAKEKIQKLDINEKKFRWMLNEDAMATEKLAEGIRNFSADMNKLKELIKQHM</sequence>
<evidence type="ECO:0000256" key="7">
    <source>
        <dbReference type="ARBA" id="ARBA00023270"/>
    </source>
</evidence>
<evidence type="ECO:0000256" key="5">
    <source>
        <dbReference type="ARBA" id="ARBA00022679"/>
    </source>
</evidence>
<dbReference type="CDD" id="cd00957">
    <property type="entry name" value="Transaldolase_TalAB"/>
    <property type="match status" value="1"/>
</dbReference>
<feature type="region of interest" description="Disordered" evidence="9">
    <location>
        <begin position="1"/>
        <end position="45"/>
    </location>
</feature>